<protein>
    <recommendedName>
        <fullName evidence="2">ChlI/MoxR AAA lid domain-containing protein</fullName>
    </recommendedName>
</protein>
<accession>X0UN69</accession>
<sequence>VLRHRILTNFAADSEGLTSMDIVKKLLETVPEPGEESYTSP</sequence>
<reference evidence="1" key="1">
    <citation type="journal article" date="2014" name="Front. Microbiol.">
        <title>High frequency of phylogenetically diverse reductive dehalogenase-homologous genes in deep subseafloor sedimentary metagenomes.</title>
        <authorList>
            <person name="Kawai M."/>
            <person name="Futagami T."/>
            <person name="Toyoda A."/>
            <person name="Takaki Y."/>
            <person name="Nishi S."/>
            <person name="Hori S."/>
            <person name="Arai W."/>
            <person name="Tsubouchi T."/>
            <person name="Morono Y."/>
            <person name="Uchiyama I."/>
            <person name="Ito T."/>
            <person name="Fujiyama A."/>
            <person name="Inagaki F."/>
            <person name="Takami H."/>
        </authorList>
    </citation>
    <scope>NUCLEOTIDE SEQUENCE</scope>
    <source>
        <strain evidence="1">Expedition CK06-06</strain>
    </source>
</reference>
<organism evidence="1">
    <name type="scientific">marine sediment metagenome</name>
    <dbReference type="NCBI Taxonomy" id="412755"/>
    <lineage>
        <taxon>unclassified sequences</taxon>
        <taxon>metagenomes</taxon>
        <taxon>ecological metagenomes</taxon>
    </lineage>
</organism>
<feature type="non-terminal residue" evidence="1">
    <location>
        <position position="1"/>
    </location>
</feature>
<dbReference type="EMBL" id="BARS01021753">
    <property type="protein sequence ID" value="GAG07209.1"/>
    <property type="molecule type" value="Genomic_DNA"/>
</dbReference>
<proteinExistence type="predicted"/>
<name>X0UN69_9ZZZZ</name>
<evidence type="ECO:0000313" key="1">
    <source>
        <dbReference type="EMBL" id="GAG07209.1"/>
    </source>
</evidence>
<dbReference type="AlphaFoldDB" id="X0UN69"/>
<evidence type="ECO:0008006" key="2">
    <source>
        <dbReference type="Google" id="ProtNLM"/>
    </source>
</evidence>
<gene>
    <name evidence="1" type="ORF">S01H1_34880</name>
</gene>
<comment type="caution">
    <text evidence="1">The sequence shown here is derived from an EMBL/GenBank/DDBJ whole genome shotgun (WGS) entry which is preliminary data.</text>
</comment>